<dbReference type="InterPro" id="IPR027417">
    <property type="entry name" value="P-loop_NTPase"/>
</dbReference>
<dbReference type="Pfam" id="PF22154">
    <property type="entry name" value="SelB_WH2"/>
    <property type="match status" value="1"/>
</dbReference>
<dbReference type="PANTHER" id="PTHR43721">
    <property type="entry name" value="ELONGATION FACTOR TU-RELATED"/>
    <property type="match status" value="1"/>
</dbReference>
<keyword evidence="4" id="KW-0648">Protein biosynthesis</keyword>
<dbReference type="CDD" id="cd03696">
    <property type="entry name" value="SelB_II"/>
    <property type="match status" value="1"/>
</dbReference>
<dbReference type="RefSeq" id="WP_121011972.1">
    <property type="nucleotide sequence ID" value="NZ_RCCJ01000001.1"/>
</dbReference>
<dbReference type="InterPro" id="IPR004535">
    <property type="entry name" value="Transl_elong_SelB"/>
</dbReference>
<organism evidence="9 10">
    <name type="scientific">Hydrogenivirga caldilitoris</name>
    <dbReference type="NCBI Taxonomy" id="246264"/>
    <lineage>
        <taxon>Bacteria</taxon>
        <taxon>Pseudomonadati</taxon>
        <taxon>Aquificota</taxon>
        <taxon>Aquificia</taxon>
        <taxon>Aquificales</taxon>
        <taxon>Aquificaceae</taxon>
        <taxon>Hydrogenivirga</taxon>
    </lineage>
</organism>
<dbReference type="CDD" id="cd04171">
    <property type="entry name" value="SelB"/>
    <property type="match status" value="1"/>
</dbReference>
<dbReference type="SUPFAM" id="SSF46785">
    <property type="entry name" value="Winged helix' DNA-binding domain"/>
    <property type="match status" value="1"/>
</dbReference>
<dbReference type="Pfam" id="PF00009">
    <property type="entry name" value="GTP_EFTU"/>
    <property type="match status" value="1"/>
</dbReference>
<comment type="function">
    <text evidence="6">Translation factor necessary for the incorporation of selenocysteine into proteins. It probably replaces EF-Tu for the insertion of selenocysteine directed by the UGA codon. SelB binds GTP and GDP.</text>
</comment>
<dbReference type="OrthoDB" id="9804504at2"/>
<dbReference type="InterPro" id="IPR009000">
    <property type="entry name" value="Transl_B-barrel_sf"/>
</dbReference>
<dbReference type="GO" id="GO:0003746">
    <property type="term" value="F:translation elongation factor activity"/>
    <property type="evidence" value="ECO:0007669"/>
    <property type="project" value="UniProtKB-KW"/>
</dbReference>
<dbReference type="SUPFAM" id="SSF52540">
    <property type="entry name" value="P-loop containing nucleoside triphosphate hydrolases"/>
    <property type="match status" value="1"/>
</dbReference>
<dbReference type="PANTHER" id="PTHR43721:SF22">
    <property type="entry name" value="ELONGATION FACTOR TU, MITOCHONDRIAL"/>
    <property type="match status" value="1"/>
</dbReference>
<evidence type="ECO:0000256" key="1">
    <source>
        <dbReference type="ARBA" id="ARBA00004496"/>
    </source>
</evidence>
<dbReference type="InterPro" id="IPR036390">
    <property type="entry name" value="WH_DNA-bd_sf"/>
</dbReference>
<keyword evidence="5" id="KW-0547">Nucleotide-binding</keyword>
<feature type="domain" description="Tr-type G" evidence="8">
    <location>
        <begin position="1"/>
        <end position="173"/>
    </location>
</feature>
<evidence type="ECO:0000259" key="8">
    <source>
        <dbReference type="PROSITE" id="PS51722"/>
    </source>
</evidence>
<comment type="caution">
    <text evidence="9">The sequence shown here is derived from an EMBL/GenBank/DDBJ whole genome shotgun (WGS) entry which is preliminary data.</text>
</comment>
<keyword evidence="3" id="KW-0963">Cytoplasm</keyword>
<evidence type="ECO:0000256" key="2">
    <source>
        <dbReference type="ARBA" id="ARBA00015953"/>
    </source>
</evidence>
<dbReference type="Pfam" id="PF09107">
    <property type="entry name" value="WHD_3rd_SelB"/>
    <property type="match status" value="1"/>
</dbReference>
<dbReference type="GO" id="GO:0003723">
    <property type="term" value="F:RNA binding"/>
    <property type="evidence" value="ECO:0007669"/>
    <property type="project" value="InterPro"/>
</dbReference>
<dbReference type="InterPro" id="IPR004161">
    <property type="entry name" value="EFTu-like_2"/>
</dbReference>
<dbReference type="PROSITE" id="PS51722">
    <property type="entry name" value="G_TR_2"/>
    <property type="match status" value="1"/>
</dbReference>
<evidence type="ECO:0000256" key="5">
    <source>
        <dbReference type="ARBA" id="ARBA00023134"/>
    </source>
</evidence>
<keyword evidence="10" id="KW-1185">Reference proteome</keyword>
<reference evidence="9 10" key="1">
    <citation type="submission" date="2018-10" db="EMBL/GenBank/DDBJ databases">
        <title>Genomic Encyclopedia of Archaeal and Bacterial Type Strains, Phase II (KMG-II): from individual species to whole genera.</title>
        <authorList>
            <person name="Goeker M."/>
        </authorList>
    </citation>
    <scope>NUCLEOTIDE SEQUENCE [LARGE SCALE GENOMIC DNA]</scope>
    <source>
        <strain evidence="9 10">DSM 16510</strain>
    </source>
</reference>
<evidence type="ECO:0000256" key="3">
    <source>
        <dbReference type="ARBA" id="ARBA00022490"/>
    </source>
</evidence>
<dbReference type="Gene3D" id="3.40.50.300">
    <property type="entry name" value="P-loop containing nucleotide triphosphate hydrolases"/>
    <property type="match status" value="1"/>
</dbReference>
<evidence type="ECO:0000313" key="9">
    <source>
        <dbReference type="EMBL" id="RLJ71113.1"/>
    </source>
</evidence>
<dbReference type="GO" id="GO:0005525">
    <property type="term" value="F:GTP binding"/>
    <property type="evidence" value="ECO:0007669"/>
    <property type="project" value="UniProtKB-KW"/>
</dbReference>
<keyword evidence="5" id="KW-0342">GTP-binding</keyword>
<protein>
    <recommendedName>
        <fullName evidence="2">Selenocysteine-specific elongation factor</fullName>
    </recommendedName>
    <alternativeName>
        <fullName evidence="7">SelB translation factor</fullName>
    </alternativeName>
</protein>
<dbReference type="InterPro" id="IPR005225">
    <property type="entry name" value="Small_GTP-bd"/>
</dbReference>
<dbReference type="Proteomes" id="UP000267841">
    <property type="component" value="Unassembled WGS sequence"/>
</dbReference>
<dbReference type="Pfam" id="PF21580">
    <property type="entry name" value="SelB_WHD3"/>
    <property type="match status" value="1"/>
</dbReference>
<evidence type="ECO:0000256" key="6">
    <source>
        <dbReference type="ARBA" id="ARBA00025526"/>
    </source>
</evidence>
<gene>
    <name evidence="9" type="ORF">BCF55_1407</name>
</gene>
<dbReference type="NCBIfam" id="TIGR00475">
    <property type="entry name" value="selB"/>
    <property type="match status" value="1"/>
</dbReference>
<name>A0A497XWH0_9AQUI</name>
<dbReference type="InterPro" id="IPR036388">
    <property type="entry name" value="WH-like_DNA-bd_sf"/>
</dbReference>
<dbReference type="EMBL" id="RCCJ01000001">
    <property type="protein sequence ID" value="RLJ71113.1"/>
    <property type="molecule type" value="Genomic_DNA"/>
</dbReference>
<dbReference type="GO" id="GO:0003924">
    <property type="term" value="F:GTPase activity"/>
    <property type="evidence" value="ECO:0007669"/>
    <property type="project" value="InterPro"/>
</dbReference>
<dbReference type="Gene3D" id="1.10.10.10">
    <property type="entry name" value="Winged helix-like DNA-binding domain superfamily/Winged helix DNA-binding domain"/>
    <property type="match status" value="1"/>
</dbReference>
<accession>A0A497XWH0</accession>
<dbReference type="InterPro" id="IPR048638">
    <property type="entry name" value="SelB-like_WHD3"/>
</dbReference>
<dbReference type="InterPro" id="IPR054404">
    <property type="entry name" value="SelB_WH1"/>
</dbReference>
<keyword evidence="9" id="KW-0251">Elongation factor</keyword>
<dbReference type="InterPro" id="IPR050055">
    <property type="entry name" value="EF-Tu_GTPase"/>
</dbReference>
<evidence type="ECO:0000313" key="10">
    <source>
        <dbReference type="Proteomes" id="UP000267841"/>
    </source>
</evidence>
<dbReference type="GO" id="GO:0001514">
    <property type="term" value="P:selenocysteine incorporation"/>
    <property type="evidence" value="ECO:0007669"/>
    <property type="project" value="InterPro"/>
</dbReference>
<dbReference type="Pfam" id="PF03144">
    <property type="entry name" value="GTP_EFTU_D2"/>
    <property type="match status" value="1"/>
</dbReference>
<proteinExistence type="predicted"/>
<dbReference type="GO" id="GO:0005829">
    <property type="term" value="C:cytosol"/>
    <property type="evidence" value="ECO:0007669"/>
    <property type="project" value="TreeGrafter"/>
</dbReference>
<dbReference type="InterPro" id="IPR015191">
    <property type="entry name" value="SelB_WHD4"/>
</dbReference>
<dbReference type="NCBIfam" id="TIGR00231">
    <property type="entry name" value="small_GTP"/>
    <property type="match status" value="1"/>
</dbReference>
<dbReference type="AlphaFoldDB" id="A0A497XWH0"/>
<evidence type="ECO:0000256" key="7">
    <source>
        <dbReference type="ARBA" id="ARBA00031615"/>
    </source>
</evidence>
<dbReference type="Pfam" id="PF22153">
    <property type="entry name" value="SelB_WH1"/>
    <property type="match status" value="1"/>
</dbReference>
<dbReference type="Gene3D" id="2.40.30.10">
    <property type="entry name" value="Translation factors"/>
    <property type="match status" value="1"/>
</dbReference>
<dbReference type="InterPro" id="IPR000795">
    <property type="entry name" value="T_Tr_GTP-bd_dom"/>
</dbReference>
<comment type="subcellular location">
    <subcellularLocation>
        <location evidence="1">Cytoplasm</location>
    </subcellularLocation>
</comment>
<dbReference type="PRINTS" id="PR00315">
    <property type="entry name" value="ELONGATNFCT"/>
</dbReference>
<dbReference type="SUPFAM" id="SSF50447">
    <property type="entry name" value="Translation proteins"/>
    <property type="match status" value="1"/>
</dbReference>
<dbReference type="InterPro" id="IPR054405">
    <property type="entry name" value="SelB_WH2"/>
</dbReference>
<evidence type="ECO:0000256" key="4">
    <source>
        <dbReference type="ARBA" id="ARBA00022917"/>
    </source>
</evidence>
<sequence>MKFVLFATAGHVDHGKTTLVKALTGIDTDRLPEEKKRGLTIDLGFAYLDFPQDDLRLELIDVPGHERFIKNAIAGLSSVSGVLLVVDAGEGVMPQTLEHFMVAKALGVRHGVAVLTKIDRIEEELLELAEEELKEFLKREGVDIPVVKVSALTGEGIDALKNALREEALASLESKETIPLRILVDSAFLVKGYGTVLRGSCVEGKVKEGERVVVEPLGMSSKVRKIQNHGRFVKEAQAGERVALNLPDIEHDKVERGSWVLKPDSYVKTRKLVVSSGTSLKSGRVYTLFFGMKEVKGRFSSVGNETYVLRLEDEVVARRGDRFVILDSSGKLEGGAEVLHPLPRILKKGFLRENLKLLINGYEEYLVLELGPEGLSGEFFRRLTGRAPNTGILDKVSVKLGERFYSKEFLGNLKSKVDSFIRAKIKGGVFGVQKAELIERFGLNDVLLEYLLAQAGVLRVIGEYVIDERASDLKENPDFLKLMELLGEGIKEERELLNSGVPKEILSLSIKRRYAHRLGEFLIVSDDLLKNYERKLRTLGDRFSVQEAKEVLGLTRKYLIPLLEYFDNLGITRRVGNERLWVLPARL</sequence>